<gene>
    <name evidence="1" type="ORF">Ahy_A08g038658</name>
</gene>
<evidence type="ECO:0000313" key="2">
    <source>
        <dbReference type="Proteomes" id="UP000289738"/>
    </source>
</evidence>
<dbReference type="Proteomes" id="UP000289738">
    <property type="component" value="Chromosome A08"/>
</dbReference>
<reference evidence="1 2" key="1">
    <citation type="submission" date="2019-01" db="EMBL/GenBank/DDBJ databases">
        <title>Sequencing of cultivated peanut Arachis hypogaea provides insights into genome evolution and oil improvement.</title>
        <authorList>
            <person name="Chen X."/>
        </authorList>
    </citation>
    <scope>NUCLEOTIDE SEQUENCE [LARGE SCALE GENOMIC DNA]</scope>
    <source>
        <strain evidence="2">cv. Fuhuasheng</strain>
        <tissue evidence="1">Leaves</tissue>
    </source>
</reference>
<keyword evidence="2" id="KW-1185">Reference proteome</keyword>
<sequence>MFWFLRAVIRVAEDAAAAVAGREKTELYCVVESRKR</sequence>
<comment type="caution">
    <text evidence="1">The sequence shown here is derived from an EMBL/GenBank/DDBJ whole genome shotgun (WGS) entry which is preliminary data.</text>
</comment>
<proteinExistence type="predicted"/>
<organism evidence="1 2">
    <name type="scientific">Arachis hypogaea</name>
    <name type="common">Peanut</name>
    <dbReference type="NCBI Taxonomy" id="3818"/>
    <lineage>
        <taxon>Eukaryota</taxon>
        <taxon>Viridiplantae</taxon>
        <taxon>Streptophyta</taxon>
        <taxon>Embryophyta</taxon>
        <taxon>Tracheophyta</taxon>
        <taxon>Spermatophyta</taxon>
        <taxon>Magnoliopsida</taxon>
        <taxon>eudicotyledons</taxon>
        <taxon>Gunneridae</taxon>
        <taxon>Pentapetalae</taxon>
        <taxon>rosids</taxon>
        <taxon>fabids</taxon>
        <taxon>Fabales</taxon>
        <taxon>Fabaceae</taxon>
        <taxon>Papilionoideae</taxon>
        <taxon>50 kb inversion clade</taxon>
        <taxon>dalbergioids sensu lato</taxon>
        <taxon>Dalbergieae</taxon>
        <taxon>Pterocarpus clade</taxon>
        <taxon>Arachis</taxon>
    </lineage>
</organism>
<accession>A0A445BU14</accession>
<name>A0A445BU14_ARAHY</name>
<dbReference type="EMBL" id="SDMP01000008">
    <property type="protein sequence ID" value="RYR42187.1"/>
    <property type="molecule type" value="Genomic_DNA"/>
</dbReference>
<dbReference type="AlphaFoldDB" id="A0A445BU14"/>
<protein>
    <submittedName>
        <fullName evidence="1">Uncharacterized protein</fullName>
    </submittedName>
</protein>
<evidence type="ECO:0000313" key="1">
    <source>
        <dbReference type="EMBL" id="RYR42187.1"/>
    </source>
</evidence>